<feature type="coiled-coil region" evidence="1">
    <location>
        <begin position="233"/>
        <end position="260"/>
    </location>
</feature>
<feature type="region of interest" description="Disordered" evidence="2">
    <location>
        <begin position="2817"/>
        <end position="2839"/>
    </location>
</feature>
<name>A0A449B114_9BACT</name>
<reference evidence="3 4" key="1">
    <citation type="submission" date="2019-01" db="EMBL/GenBank/DDBJ databases">
        <authorList>
            <consortium name="Pathogen Informatics"/>
        </authorList>
    </citation>
    <scope>NUCLEOTIDE SEQUENCE [LARGE SCALE GENOMIC DNA]</scope>
    <source>
        <strain evidence="3 4">NCTC10181</strain>
    </source>
</reference>
<evidence type="ECO:0000313" key="3">
    <source>
        <dbReference type="EMBL" id="VEU74261.1"/>
    </source>
</evidence>
<evidence type="ECO:0000313" key="4">
    <source>
        <dbReference type="Proteomes" id="UP000290985"/>
    </source>
</evidence>
<dbReference type="Proteomes" id="UP000290985">
    <property type="component" value="Chromosome"/>
</dbReference>
<dbReference type="OrthoDB" id="308918at2"/>
<gene>
    <name evidence="3" type="ORF">NCTC10181_00096</name>
</gene>
<accession>A0A449B114</accession>
<keyword evidence="1" id="KW-0175">Coiled coil</keyword>
<proteinExistence type="predicted"/>
<dbReference type="KEGG" id="mcit:NCTC10181_00096"/>
<feature type="coiled-coil region" evidence="1">
    <location>
        <begin position="652"/>
        <end position="679"/>
    </location>
</feature>
<keyword evidence="4" id="KW-1185">Reference proteome</keyword>
<protein>
    <submittedName>
        <fullName evidence="3">Uncharacterized protein</fullName>
    </submittedName>
</protein>
<evidence type="ECO:0000256" key="2">
    <source>
        <dbReference type="SAM" id="MobiDB-lite"/>
    </source>
</evidence>
<organism evidence="3 4">
    <name type="scientific">Mycoplasmopsis citelli</name>
    <dbReference type="NCBI Taxonomy" id="171281"/>
    <lineage>
        <taxon>Bacteria</taxon>
        <taxon>Bacillati</taxon>
        <taxon>Mycoplasmatota</taxon>
        <taxon>Mycoplasmoidales</taxon>
        <taxon>Metamycoplasmataceae</taxon>
        <taxon>Mycoplasmopsis</taxon>
    </lineage>
</organism>
<feature type="compositionally biased region" description="Polar residues" evidence="2">
    <location>
        <begin position="2817"/>
        <end position="2828"/>
    </location>
</feature>
<evidence type="ECO:0000256" key="1">
    <source>
        <dbReference type="SAM" id="Coils"/>
    </source>
</evidence>
<dbReference type="RefSeq" id="WP_129725105.1">
    <property type="nucleotide sequence ID" value="NZ_LR215036.1"/>
</dbReference>
<sequence length="2875" mass="326214">MLKKTAKKSFIITSIATAPLAVGLGVTLFAIHSNEVVNTNTVYGNLLQGENLFKIYSPYFEVSDQEKEAIAQSYNQAKEDWKSKDKSLQEKLASLDKAQAQAFDFYINHLDKTNFDEQEPTLFWNKILNNQEGRIRELDLKDQLTQLKEDQSLKFFDVLYTATNEQKEQYLKMLSNEISKLVVNQNQILDPFINLLQGTSTKVDNILFDGLKKDVVSSLRPLYSRIISSNIRLNEVQIASQDTNKEVDKLQEVLDSSQVEINEINQYLKLIQPYTESVTYSDTQKNNVKKFLESTKINLNIALTKADINSIRNNLVTFYQQISDQQRSISEIKDVIRGLTQYVNEFSNSLDFNKQKIVQLINTTLNISDKNALISAKANLFSEFYSLKFVDELLLELKEKITNAQKDDLISESKAVIANSQIDLILSKKIPNKELANEFFAYYNSESKELDALKYLNNELKLIQNQSKVIKELNFTNDDVIKKLNDLENQIIKTYSNNVTSTFLAPINHKLNESLRLILKDDLKQLIDQMDEQMKLLRNLDNKANEAVLVEAKKLNEVSLPMTVDFDPTPTATIIKQIKQYDLKLQNLINAYHQTLTEGTSDFTYDYLKTVFSDNNDNYVLTPNEQKRNDLYNDLKKRLDEFRDAINRGNGNPEIEKKLEEITAKLKNLTNTAGKFRELSNLDKQAQETINRKLQSENSAALKPYIDAVEKVRSQLQGLFENPNATNNQIQDLINQLNQALKELNEADTKIIINQKINDLKNVIEEKFPNGINTPGSEALNKHLKQLIEDAKDVSNPEKSNKTIDVANELIKITPVLFDLEADKKRLLTIIGEKNSTQYSGIKTKDAINAGHAQIKNADEVVARLNDLNNIPNLEAFENEKTQLLLRGNEILLAYEQDKIQNLNQAIQVTAKNQTTEANTRYKEQLEHLNDYATVKKSELILEKATEASEKLEKLLPLASISSQLLDFYNLYNQDPTTSLAGYINNLLLNNQLLATDTLEEIENKTTTLTKAKEVIAAKKEYLDEYNSLASILSSDSNWKIYAQLNRQISSIKEQTNSIIFDNDLTVEQIRAKKVELSANINTFTRTKARLLEDFNQAVSKIEKQLALLDADVAKIKQSNPTYSFDTYYQVAKTNFNTDKSELQRENVDTSDINAYEAKLKTAYQKDLALNKLKDLETFATAADFGNTDLHNKAKVARTSFDNFIKNKLNNPNLTLEESENLVGKIARFFDLFELEKRVASHIDQVQNDGPRSDLQILSTSFLTETFNSTIPSSDTNYDDLVSKHDELLGVFNKEKLDIETLRDQIILALENTDLTKGQYGLVKLTNDGLGNNYDQVAKEKLDTFVDTIKRETIISPDQNNLNELLAKVQKAKREVTAFAQLAQAQFNAEEELNNALDNDDSPIINYYSAKLRGFINVAQSVYLRDSNEDNNPIYNDLKNKITFTTAKLVQANLLVSKLKEIREITNATEFNLRNIDNQSGIDKLNELNNYLTSFETTAQNDDFSQEATDKIATLVQKATSFKTIIDIDNTVLAKVTEWVNASQATNTTDIKSLLQLVWDSIPTANAQANASLGKTQGNEYNVSDLFDLASQSTKTDQEYNTLSEKIVREITQKQAEIETKNIYRKATDVKIRAIKNQTFTPLVHNTFKDSLLTFIATLETQNNAQTSFTITPDETGELNKIKAQVDIITTKFNDLKTLATKAYELSVLNSQIISNDNTVTQAKQAAQALITKAEGYYNDTTKMSASGDESIAKITQDLEDQFFRLTLLSKYQIVNNLFQNDKSLSVDEKAVIQGKLTEFKNAYDNNTKTPQELFRTYFREPNEVQASEPASAKNTLIKYVLENAINLKKAYTEAQAYLDLKDDNIDDTEVKSKLEQITNTLANVNGPINVNKVTNNDEATKIQLYNQVNNEIEALISAKRDQLDRQLVLDNQLKDYVDNNFNKNNSADPYVPNFLDLAITKVTEAKNNKANLTYSEVNIVLQNAKSVFDDQIFDLYDKAKNEVLKIKNTYIDYFNDFNPTNVTVRNGSGISQAQYAPFLNLDALVTTALSQNLTTVDNYTTKINTMIEAINANAPQVINNFVSAIKQNYLQKFNPKPASVSANNKPGFYVKLFDTLDPLKRAINGKTDNHFKYNNIESLEAQYNVLKSEFESLNALYNAIKDKDDSTSLSTFATQLDDLNQKYVAFQNNVRTTTRAILDQNPLRDIFADLYTVSYDENNQYTQQIKDAFSMFRASLNQKVIAVTQIPTSGFNFANLNQNSNNANEMFEILSHLYELKDWILDQNHKNMLLTQLDTNPNQTNPLPATENSIIAQSQFNKKYKVITAADGFTRKQFIDRFNEIANLNATANPTSADLVRIDNNDNFLEMFNQFAFTKKDIHNNSDVKSIFSPVTFKVYLKKIDPNNWFENVDEPNKAEVDRRSLKAKLVYEYKSNVTNIGELKTERDVILTFKTLDIAQIPDGTSSVFFTPATGVDSKFGYKAKVEALDVDEAGWNIATVANKQAANYEQIRNEVITKVYNKMKEAIFDLGNSVYTETNADGVLKEKATEYSSEIYTNGSHNPDLDNVDSLGGGLSNRISAFLNNDLKNKRSKYSFDFQNQDNIAVTFNTSLSTIKQDEYLRIYPVDNEKGFAFLQIQGGYLTGLVTQGNGQGNDFTPQAYDSKIKGGDYFVYGGRADYWNIEQNQLPTGINLYLYNFNIDYDPVLRKVYFYNSWLENTVLLPNPNSFGNKIEQFAQQFNSAGRKTDKDFLQQIANNYKVIPNYIPTPKDLARIIAITAANPRQFFLGNSYDITSHNLPLTQDESLGTAPIFPLNGGQSPIYRSNSSDSRSTELRGVDSSNPFTSRMSNILLVKDSARSPLYSASINKFWFKIRNR</sequence>
<dbReference type="EMBL" id="LR215036">
    <property type="protein sequence ID" value="VEU74261.1"/>
    <property type="molecule type" value="Genomic_DNA"/>
</dbReference>